<dbReference type="NCBIfam" id="NF002806">
    <property type="entry name" value="PRK02948.1"/>
    <property type="match status" value="1"/>
</dbReference>
<evidence type="ECO:0000256" key="3">
    <source>
        <dbReference type="ARBA" id="ARBA00012239"/>
    </source>
</evidence>
<dbReference type="InterPro" id="IPR020578">
    <property type="entry name" value="Aminotrans_V_PyrdxlP_BS"/>
</dbReference>
<keyword evidence="5" id="KW-0479">Metal-binding</keyword>
<dbReference type="STRING" id="426701.SAMN04488098_102427"/>
<dbReference type="InterPro" id="IPR000192">
    <property type="entry name" value="Aminotrans_V_dom"/>
</dbReference>
<feature type="domain" description="Aminotransferase class V" evidence="11">
    <location>
        <begin position="5"/>
        <end position="367"/>
    </location>
</feature>
<dbReference type="Proteomes" id="UP000199433">
    <property type="component" value="Unassembled WGS sequence"/>
</dbReference>
<dbReference type="OrthoDB" id="9808002at2"/>
<dbReference type="GO" id="GO:0031071">
    <property type="term" value="F:cysteine desulfurase activity"/>
    <property type="evidence" value="ECO:0007669"/>
    <property type="project" value="UniProtKB-EC"/>
</dbReference>
<dbReference type="GO" id="GO:0046872">
    <property type="term" value="F:metal ion binding"/>
    <property type="evidence" value="ECO:0007669"/>
    <property type="project" value="UniProtKB-KW"/>
</dbReference>
<dbReference type="EC" id="2.8.1.7" evidence="3"/>
<organism evidence="12 13">
    <name type="scientific">Alkalibacterium thalassium</name>
    <dbReference type="NCBI Taxonomy" id="426701"/>
    <lineage>
        <taxon>Bacteria</taxon>
        <taxon>Bacillati</taxon>
        <taxon>Bacillota</taxon>
        <taxon>Bacilli</taxon>
        <taxon>Lactobacillales</taxon>
        <taxon>Carnobacteriaceae</taxon>
        <taxon>Alkalibacterium</taxon>
    </lineage>
</organism>
<evidence type="ECO:0000259" key="11">
    <source>
        <dbReference type="Pfam" id="PF00266"/>
    </source>
</evidence>
<dbReference type="Pfam" id="PF00266">
    <property type="entry name" value="Aminotran_5"/>
    <property type="match status" value="1"/>
</dbReference>
<dbReference type="InterPro" id="IPR016454">
    <property type="entry name" value="Cysteine_dSase"/>
</dbReference>
<dbReference type="InterPro" id="IPR015421">
    <property type="entry name" value="PyrdxlP-dep_Trfase_major"/>
</dbReference>
<evidence type="ECO:0000256" key="5">
    <source>
        <dbReference type="ARBA" id="ARBA00022723"/>
    </source>
</evidence>
<dbReference type="SUPFAM" id="SSF53383">
    <property type="entry name" value="PLP-dependent transferases"/>
    <property type="match status" value="1"/>
</dbReference>
<dbReference type="GO" id="GO:0051536">
    <property type="term" value="F:iron-sulfur cluster binding"/>
    <property type="evidence" value="ECO:0007669"/>
    <property type="project" value="UniProtKB-KW"/>
</dbReference>
<comment type="similarity">
    <text evidence="2">Belongs to the class-V pyridoxal-phosphate-dependent aminotransferase family. NifS/IscS subfamily.</text>
</comment>
<dbReference type="PANTHER" id="PTHR11601:SF34">
    <property type="entry name" value="CYSTEINE DESULFURASE"/>
    <property type="match status" value="1"/>
</dbReference>
<dbReference type="AlphaFoldDB" id="A0A1G9B2T4"/>
<keyword evidence="6" id="KW-0663">Pyridoxal phosphate</keyword>
<evidence type="ECO:0000256" key="4">
    <source>
        <dbReference type="ARBA" id="ARBA00022679"/>
    </source>
</evidence>
<evidence type="ECO:0000256" key="7">
    <source>
        <dbReference type="ARBA" id="ARBA00023004"/>
    </source>
</evidence>
<accession>A0A1G9B2T4</accession>
<reference evidence="13" key="1">
    <citation type="submission" date="2016-10" db="EMBL/GenBank/DDBJ databases">
        <authorList>
            <person name="Varghese N."/>
            <person name="Submissions S."/>
        </authorList>
    </citation>
    <scope>NUCLEOTIDE SEQUENCE [LARGE SCALE GENOMIC DNA]</scope>
    <source>
        <strain evidence="13">DSM 19181</strain>
    </source>
</reference>
<evidence type="ECO:0000256" key="1">
    <source>
        <dbReference type="ARBA" id="ARBA00001933"/>
    </source>
</evidence>
<evidence type="ECO:0000256" key="8">
    <source>
        <dbReference type="ARBA" id="ARBA00023014"/>
    </source>
</evidence>
<dbReference type="Gene3D" id="1.10.260.50">
    <property type="match status" value="1"/>
</dbReference>
<dbReference type="PIRSF" id="PIRSF005572">
    <property type="entry name" value="NifS"/>
    <property type="match status" value="1"/>
</dbReference>
<protein>
    <recommendedName>
        <fullName evidence="3">cysteine desulfurase</fullName>
        <ecNumber evidence="3">2.8.1.7</ecNumber>
    </recommendedName>
</protein>
<evidence type="ECO:0000256" key="2">
    <source>
        <dbReference type="ARBA" id="ARBA00006490"/>
    </source>
</evidence>
<dbReference type="RefSeq" id="WP_091267036.1">
    <property type="nucleotide sequence ID" value="NZ_FNFK01000024.1"/>
</dbReference>
<keyword evidence="8" id="KW-0411">Iron-sulfur</keyword>
<dbReference type="PANTHER" id="PTHR11601">
    <property type="entry name" value="CYSTEINE DESULFURYLASE FAMILY MEMBER"/>
    <property type="match status" value="1"/>
</dbReference>
<comment type="cofactor">
    <cofactor evidence="1 10">
        <name>pyridoxal 5'-phosphate</name>
        <dbReference type="ChEBI" id="CHEBI:597326"/>
    </cofactor>
</comment>
<comment type="catalytic activity">
    <reaction evidence="9">
        <text>(sulfur carrier)-H + L-cysteine = (sulfur carrier)-SH + L-alanine</text>
        <dbReference type="Rhea" id="RHEA:43892"/>
        <dbReference type="Rhea" id="RHEA-COMP:14737"/>
        <dbReference type="Rhea" id="RHEA-COMP:14739"/>
        <dbReference type="ChEBI" id="CHEBI:29917"/>
        <dbReference type="ChEBI" id="CHEBI:35235"/>
        <dbReference type="ChEBI" id="CHEBI:57972"/>
        <dbReference type="ChEBI" id="CHEBI:64428"/>
        <dbReference type="EC" id="2.8.1.7"/>
    </reaction>
</comment>
<dbReference type="PROSITE" id="PS00595">
    <property type="entry name" value="AA_TRANSFER_CLASS_5"/>
    <property type="match status" value="1"/>
</dbReference>
<gene>
    <name evidence="12" type="ORF">SAMN04488098_102427</name>
</gene>
<sequence>MNNYIYLDHAATTPVRPEVIEAMTEAMQLHYGNASSIHQMGRTSKGLLEEARSVFAASINASPNEIVITSGGTESDNMAVVKTAEKYGYKGKHIVTTNVEHPAVRRPLNYLKNQGFEVTELAVDRNGLISLEQVKEAVREDTILVSVIYGNNEIGTLMPITEIGQYLDGLDHKVAFHTDAVQAYGTEDIDVKEQKIDLLSVSSHKINGPKGIGFLFINEELPITGLVLGGEQENKRRAGTENIPGVIGFQRAVEIRQAEKKRIREEYQALKSRCLAELDASGIDYEVNGSVDQSLPHILSLHIKGIPADKLLIHLDLARIAVSIGSACSAGNVDPSPVLEALYGSNHPAISETIRLSFGYGVTEDDCRTVVAKIKKAVDFLAET</sequence>
<evidence type="ECO:0000313" key="13">
    <source>
        <dbReference type="Proteomes" id="UP000199433"/>
    </source>
</evidence>
<dbReference type="Gene3D" id="3.90.1150.10">
    <property type="entry name" value="Aspartate Aminotransferase, domain 1"/>
    <property type="match status" value="1"/>
</dbReference>
<evidence type="ECO:0000313" key="12">
    <source>
        <dbReference type="EMBL" id="SDK33832.1"/>
    </source>
</evidence>
<proteinExistence type="inferred from homology"/>
<dbReference type="FunFam" id="3.40.640.10:FF:000084">
    <property type="entry name" value="IscS-like cysteine desulfurase"/>
    <property type="match status" value="1"/>
</dbReference>
<keyword evidence="4" id="KW-0808">Transferase</keyword>
<name>A0A1G9B2T4_9LACT</name>
<dbReference type="EMBL" id="FNFK01000024">
    <property type="protein sequence ID" value="SDK33832.1"/>
    <property type="molecule type" value="Genomic_DNA"/>
</dbReference>
<evidence type="ECO:0000256" key="6">
    <source>
        <dbReference type="ARBA" id="ARBA00022898"/>
    </source>
</evidence>
<dbReference type="InterPro" id="IPR015422">
    <property type="entry name" value="PyrdxlP-dep_Trfase_small"/>
</dbReference>
<evidence type="ECO:0000256" key="9">
    <source>
        <dbReference type="ARBA" id="ARBA00050776"/>
    </source>
</evidence>
<keyword evidence="7" id="KW-0408">Iron</keyword>
<dbReference type="Gene3D" id="3.40.640.10">
    <property type="entry name" value="Type I PLP-dependent aspartate aminotransferase-like (Major domain)"/>
    <property type="match status" value="1"/>
</dbReference>
<dbReference type="InterPro" id="IPR015424">
    <property type="entry name" value="PyrdxlP-dep_Trfase"/>
</dbReference>
<keyword evidence="13" id="KW-1185">Reference proteome</keyword>
<evidence type="ECO:0000256" key="10">
    <source>
        <dbReference type="RuleBase" id="RU004504"/>
    </source>
</evidence>